<protein>
    <submittedName>
        <fullName evidence="1">Uncharacterized protein</fullName>
    </submittedName>
</protein>
<dbReference type="EMBL" id="AWVJ01000091">
    <property type="protein sequence ID" value="ERK47114.1"/>
    <property type="molecule type" value="Genomic_DNA"/>
</dbReference>
<gene>
    <name evidence="1" type="ORF">HMPREF0373_01473</name>
</gene>
<dbReference type="Proteomes" id="UP000016608">
    <property type="component" value="Unassembled WGS sequence"/>
</dbReference>
<sequence length="45" mass="5665">MVAMLATNDDKKNLFYWHRPHHLKRVDKTGNPQYKMIFFFFWMFL</sequence>
<reference evidence="1 2" key="1">
    <citation type="submission" date="2013-06" db="EMBL/GenBank/DDBJ databases">
        <authorList>
            <person name="Weinstock G."/>
            <person name="Sodergren E."/>
            <person name="Lobos E.A."/>
            <person name="Fulton L."/>
            <person name="Fulton R."/>
            <person name="Courtney L."/>
            <person name="Fronick C."/>
            <person name="O'Laughlin M."/>
            <person name="Godfrey J."/>
            <person name="Wilson R.M."/>
            <person name="Miner T."/>
            <person name="Farmer C."/>
            <person name="Delehaunty K."/>
            <person name="Cordes M."/>
            <person name="Minx P."/>
            <person name="Tomlinson C."/>
            <person name="Chen J."/>
            <person name="Wollam A."/>
            <person name="Pepin K.H."/>
            <person name="Bhonagiri V."/>
            <person name="Zhang X."/>
            <person name="Warren W."/>
            <person name="Mitreva M."/>
            <person name="Mardis E.R."/>
            <person name="Wilson R.K."/>
        </authorList>
    </citation>
    <scope>NUCLEOTIDE SEQUENCE [LARGE SCALE GENOMIC DNA]</scope>
    <source>
        <strain evidence="1 2">ATCC 29099</strain>
    </source>
</reference>
<evidence type="ECO:0000313" key="2">
    <source>
        <dbReference type="Proteomes" id="UP000016608"/>
    </source>
</evidence>
<proteinExistence type="predicted"/>
<name>U2PTL6_EUBRA</name>
<dbReference type="AlphaFoldDB" id="U2PTL6"/>
<organism evidence="1 2">
    <name type="scientific">Eubacterium ramulus ATCC 29099</name>
    <dbReference type="NCBI Taxonomy" id="1256908"/>
    <lineage>
        <taxon>Bacteria</taxon>
        <taxon>Bacillati</taxon>
        <taxon>Bacillota</taxon>
        <taxon>Clostridia</taxon>
        <taxon>Eubacteriales</taxon>
        <taxon>Eubacteriaceae</taxon>
        <taxon>Eubacterium</taxon>
    </lineage>
</organism>
<accession>U2PTL6</accession>
<evidence type="ECO:0000313" key="1">
    <source>
        <dbReference type="EMBL" id="ERK47114.1"/>
    </source>
</evidence>
<comment type="caution">
    <text evidence="1">The sequence shown here is derived from an EMBL/GenBank/DDBJ whole genome shotgun (WGS) entry which is preliminary data.</text>
</comment>
<dbReference type="HOGENOM" id="CLU_3199987_0_0_9"/>
<keyword evidence="2" id="KW-1185">Reference proteome</keyword>